<organism evidence="1 2">
    <name type="scientific">Candidatus Glomeribacter gigasporarum BEG34</name>
    <dbReference type="NCBI Taxonomy" id="1070319"/>
    <lineage>
        <taxon>Bacteria</taxon>
        <taxon>Pseudomonadati</taxon>
        <taxon>Pseudomonadota</taxon>
        <taxon>Betaproteobacteria</taxon>
        <taxon>Burkholderiales</taxon>
        <taxon>Burkholderiaceae</taxon>
        <taxon>Candidatus Glomeribacter</taxon>
    </lineage>
</organism>
<dbReference type="EMBL" id="CAFB01000057">
    <property type="protein sequence ID" value="CCD30032.1"/>
    <property type="molecule type" value="Genomic_DNA"/>
</dbReference>
<evidence type="ECO:0000313" key="2">
    <source>
        <dbReference type="Proteomes" id="UP000054051"/>
    </source>
</evidence>
<dbReference type="STRING" id="1070319.CAGGBEG34_390003"/>
<sequence>MSAPISVTEIPQAYLFGQNSGSNVQGTEQPAEKRNLHRSSGQSILALISQILSQLREYVSLMRDAFLTTAARLAGENMRYAFNALEQRKASAEKELSAKQTVCTAQIFAGCATIAFAVAGGAAAKFFKRNGEAVLGTAMLSSGVGGGASNIITSSTEASQAGKRTQAQILEAEAATKGQLLPVQDGIKSQQWNLGEQMSGQFREINMMVADVYRSFGRLFETPIV</sequence>
<name>G2JB79_9BURK</name>
<proteinExistence type="predicted"/>
<evidence type="ECO:0000313" key="1">
    <source>
        <dbReference type="EMBL" id="CCD30032.1"/>
    </source>
</evidence>
<dbReference type="OrthoDB" id="9855700at2"/>
<accession>G2JB79</accession>
<gene>
    <name evidence="1" type="ORF">CAGGBEG34_390003</name>
</gene>
<dbReference type="RefSeq" id="WP_006683114.1">
    <property type="nucleotide sequence ID" value="NZ_CAFB01000057.1"/>
</dbReference>
<keyword evidence="2" id="KW-1185">Reference proteome</keyword>
<dbReference type="Proteomes" id="UP000054051">
    <property type="component" value="Unassembled WGS sequence"/>
</dbReference>
<comment type="caution">
    <text evidence="1">The sequence shown here is derived from an EMBL/GenBank/DDBJ whole genome shotgun (WGS) entry which is preliminary data.</text>
</comment>
<reference evidence="1 2" key="1">
    <citation type="submission" date="2011-08" db="EMBL/GenBank/DDBJ databases">
        <title>The genome of the obligate endobacterium of an arbuscular mycorrhizal fungus reveals an interphylum network of nutritional interactions.</title>
        <authorList>
            <person name="Ghignone S."/>
            <person name="Salvioli A."/>
            <person name="Anca I."/>
            <person name="Lumini E."/>
            <person name="Ortu G."/>
            <person name="Petiti L."/>
            <person name="Cruveiller S."/>
            <person name="Bianciotto V."/>
            <person name="Piffanelli P."/>
            <person name="Lanfranco L."/>
            <person name="Bonfante P."/>
        </authorList>
    </citation>
    <scope>NUCLEOTIDE SEQUENCE [LARGE SCALE GENOMIC DNA]</scope>
    <source>
        <strain evidence="1 2">BEG34</strain>
    </source>
</reference>
<dbReference type="AlphaFoldDB" id="G2JB79"/>
<protein>
    <submittedName>
        <fullName evidence="1">Uncharacterized protein</fullName>
    </submittedName>
</protein>